<proteinExistence type="predicted"/>
<keyword evidence="2" id="KW-1185">Reference proteome</keyword>
<evidence type="ECO:0000313" key="2">
    <source>
        <dbReference type="Proteomes" id="UP001652431"/>
    </source>
</evidence>
<name>A0ABT2RJN0_9FIRM</name>
<reference evidence="1 2" key="1">
    <citation type="journal article" date="2021" name="ISME Commun">
        <title>Automated analysis of genomic sequences facilitates high-throughput and comprehensive description of bacteria.</title>
        <authorList>
            <person name="Hitch T.C.A."/>
        </authorList>
    </citation>
    <scope>NUCLEOTIDE SEQUENCE [LARGE SCALE GENOMIC DNA]</scope>
    <source>
        <strain evidence="1 2">Sanger_03</strain>
    </source>
</reference>
<sequence>MDIKLRPHHLLCTQGYQGNGYSKEFVENMNQITARLRSHEPVKIRLVFSTDDLCRCCPNMLAEGLCRTDDKVTKFDRKIVAYFDLKEQEYIYQDIVTEIQSKITPEILADICEGCGWYPVSACREKILKDRLHHC</sequence>
<dbReference type="EMBL" id="JAOQJU010000002">
    <property type="protein sequence ID" value="MCU6685521.1"/>
    <property type="molecule type" value="Genomic_DNA"/>
</dbReference>
<comment type="caution">
    <text evidence="1">The sequence shown here is derived from an EMBL/GenBank/DDBJ whole genome shotgun (WGS) entry which is preliminary data.</text>
</comment>
<dbReference type="InterPro" id="IPR009702">
    <property type="entry name" value="DUF1284"/>
</dbReference>
<gene>
    <name evidence="1" type="ORF">OCV99_02940</name>
</gene>
<organism evidence="1 2">
    <name type="scientific">Dorea acetigenes</name>
    <dbReference type="NCBI Taxonomy" id="2981787"/>
    <lineage>
        <taxon>Bacteria</taxon>
        <taxon>Bacillati</taxon>
        <taxon>Bacillota</taxon>
        <taxon>Clostridia</taxon>
        <taxon>Lachnospirales</taxon>
        <taxon>Lachnospiraceae</taxon>
        <taxon>Dorea</taxon>
    </lineage>
</organism>
<dbReference type="RefSeq" id="WP_227191897.1">
    <property type="nucleotide sequence ID" value="NZ_JAOQJU010000002.1"/>
</dbReference>
<evidence type="ECO:0000313" key="1">
    <source>
        <dbReference type="EMBL" id="MCU6685521.1"/>
    </source>
</evidence>
<dbReference type="Pfam" id="PF06935">
    <property type="entry name" value="DUF1284"/>
    <property type="match status" value="1"/>
</dbReference>
<protein>
    <submittedName>
        <fullName evidence="1">DUF1284 domain-containing protein</fullName>
    </submittedName>
</protein>
<accession>A0ABT2RJN0</accession>
<dbReference type="Proteomes" id="UP001652431">
    <property type="component" value="Unassembled WGS sequence"/>
</dbReference>